<keyword evidence="3" id="KW-1185">Reference proteome</keyword>
<evidence type="ECO:0000313" key="2">
    <source>
        <dbReference type="EMBL" id="TDC74287.1"/>
    </source>
</evidence>
<dbReference type="EMBL" id="SMKI01000155">
    <property type="protein sequence ID" value="TDC74287.1"/>
    <property type="molecule type" value="Genomic_DNA"/>
</dbReference>
<feature type="domain" description="DUF4178" evidence="1">
    <location>
        <begin position="4"/>
        <end position="72"/>
    </location>
</feature>
<reference evidence="2 3" key="1">
    <citation type="submission" date="2019-03" db="EMBL/GenBank/DDBJ databases">
        <title>Draft genome sequences of novel Actinobacteria.</title>
        <authorList>
            <person name="Sahin N."/>
            <person name="Ay H."/>
            <person name="Saygin H."/>
        </authorList>
    </citation>
    <scope>NUCLEOTIDE SEQUENCE [LARGE SCALE GENOMIC DNA]</scope>
    <source>
        <strain evidence="2 3">DSM 41900</strain>
    </source>
</reference>
<dbReference type="Proteomes" id="UP000295345">
    <property type="component" value="Unassembled WGS sequence"/>
</dbReference>
<dbReference type="Pfam" id="PF13785">
    <property type="entry name" value="DUF4178"/>
    <property type="match status" value="1"/>
</dbReference>
<dbReference type="InterPro" id="IPR025235">
    <property type="entry name" value="DUF4178"/>
</dbReference>
<proteinExistence type="predicted"/>
<organism evidence="2 3">
    <name type="scientific">Streptomyces hainanensis</name>
    <dbReference type="NCBI Taxonomy" id="402648"/>
    <lineage>
        <taxon>Bacteria</taxon>
        <taxon>Bacillati</taxon>
        <taxon>Actinomycetota</taxon>
        <taxon>Actinomycetes</taxon>
        <taxon>Kitasatosporales</taxon>
        <taxon>Streptomycetaceae</taxon>
        <taxon>Streptomyces</taxon>
    </lineage>
</organism>
<evidence type="ECO:0000313" key="3">
    <source>
        <dbReference type="Proteomes" id="UP000295345"/>
    </source>
</evidence>
<name>A0A4R4TAT8_9ACTN</name>
<feature type="non-terminal residue" evidence="2">
    <location>
        <position position="1"/>
    </location>
</feature>
<dbReference type="RefSeq" id="WP_132818765.1">
    <property type="nucleotide sequence ID" value="NZ_SMKI01000155.1"/>
</dbReference>
<evidence type="ECO:0000259" key="1">
    <source>
        <dbReference type="Pfam" id="PF13785"/>
    </source>
</evidence>
<sequence>TQPTLTVDGVAYRRTEHGTAGYRSEGTTGLGATGRVEYADYEGPGGHALAFERFLDGRGAGSWEASLGERVPTGTLTIYPGGGA</sequence>
<accession>A0A4R4TAT8</accession>
<dbReference type="AlphaFoldDB" id="A0A4R4TAT8"/>
<dbReference type="OrthoDB" id="3775810at2"/>
<gene>
    <name evidence="2" type="ORF">E1283_16275</name>
</gene>
<protein>
    <submittedName>
        <fullName evidence="2">DUF4178 domain-containing protein</fullName>
    </submittedName>
</protein>
<comment type="caution">
    <text evidence="2">The sequence shown here is derived from an EMBL/GenBank/DDBJ whole genome shotgun (WGS) entry which is preliminary data.</text>
</comment>